<dbReference type="SUPFAM" id="SSF103473">
    <property type="entry name" value="MFS general substrate transporter"/>
    <property type="match status" value="1"/>
</dbReference>
<gene>
    <name evidence="7" type="ORF">JFL43_03550</name>
</gene>
<dbReference type="RefSeq" id="WP_200747950.1">
    <property type="nucleotide sequence ID" value="NZ_JAEOAH010000003.1"/>
</dbReference>
<accession>A0ABS1H470</accession>
<sequence>MKEGMILNKRPHKRKNNQFKLNFTIFSMSRLISELGTSVFKFALSLYILDLTGSAALFSVVLGFTILPGVFINIFAGIFIDRHDKKKIIIICDILSAITMLTFFLVFINFAPNIAMFIALAIILSVIQAFFSIALQSSIPDLVERENVTQLNSSYQALGAIINVIGPILGAIAYNYLGLKYVLVIEAISFLFAGVIQVYLKYRVSEGEKELKSYKESLKDVFKYLKMQKSIVQLISLVVVINFLLVPLLSIALPYIAYKGINVSGGQLSLMQAMWFLGIIVGAVIVSMEKVNKIVIDKLFILLQIQAVFMILWIFPKFLLSSNISLFIITGVYCFILTVGGVFNAMTNVPMLSYLQVKIPEKVRASVFGVVNTAIQIAIPFGFWIYGLALEHIDWMYVIVVPGVCLIIIGAFAHSNKPLRQFFSNPN</sequence>
<feature type="transmembrane region" description="Helical" evidence="6">
    <location>
        <begin position="231"/>
        <end position="257"/>
    </location>
</feature>
<feature type="transmembrane region" description="Helical" evidence="6">
    <location>
        <begin position="269"/>
        <end position="287"/>
    </location>
</feature>
<evidence type="ECO:0000256" key="6">
    <source>
        <dbReference type="SAM" id="Phobius"/>
    </source>
</evidence>
<dbReference type="EMBL" id="JAEOAH010000003">
    <property type="protein sequence ID" value="MBK3493947.1"/>
    <property type="molecule type" value="Genomic_DNA"/>
</dbReference>
<dbReference type="PANTHER" id="PTHR23513:SF6">
    <property type="entry name" value="MAJOR FACILITATOR SUPERFAMILY ASSOCIATED DOMAIN-CONTAINING PROTEIN"/>
    <property type="match status" value="1"/>
</dbReference>
<dbReference type="PANTHER" id="PTHR23513">
    <property type="entry name" value="INTEGRAL MEMBRANE EFFLUX PROTEIN-RELATED"/>
    <property type="match status" value="1"/>
</dbReference>
<evidence type="ECO:0000256" key="5">
    <source>
        <dbReference type="ARBA" id="ARBA00023136"/>
    </source>
</evidence>
<feature type="transmembrane region" description="Helical" evidence="6">
    <location>
        <begin position="55"/>
        <end position="76"/>
    </location>
</feature>
<comment type="caution">
    <text evidence="7">The sequence shown here is derived from an EMBL/GenBank/DDBJ whole genome shotgun (WGS) entry which is preliminary data.</text>
</comment>
<reference evidence="7 8" key="1">
    <citation type="submission" date="2020-12" db="EMBL/GenBank/DDBJ databases">
        <title>YIM B01967 draft genome.</title>
        <authorList>
            <person name="Yan X."/>
        </authorList>
    </citation>
    <scope>NUCLEOTIDE SEQUENCE [LARGE SCALE GENOMIC DNA]</scope>
    <source>
        <strain evidence="7 8">YIM B01967</strain>
    </source>
</reference>
<feature type="transmembrane region" description="Helical" evidence="6">
    <location>
        <begin position="181"/>
        <end position="200"/>
    </location>
</feature>
<keyword evidence="2" id="KW-1003">Cell membrane</keyword>
<evidence type="ECO:0000313" key="7">
    <source>
        <dbReference type="EMBL" id="MBK3493947.1"/>
    </source>
</evidence>
<organism evidence="7 8">
    <name type="scientific">Viridibacillus soli</name>
    <dbReference type="NCBI Taxonomy" id="2798301"/>
    <lineage>
        <taxon>Bacteria</taxon>
        <taxon>Bacillati</taxon>
        <taxon>Bacillota</taxon>
        <taxon>Bacilli</taxon>
        <taxon>Bacillales</taxon>
        <taxon>Caryophanaceae</taxon>
        <taxon>Viridibacillus</taxon>
    </lineage>
</organism>
<feature type="transmembrane region" description="Helical" evidence="6">
    <location>
        <begin position="324"/>
        <end position="346"/>
    </location>
</feature>
<feature type="transmembrane region" description="Helical" evidence="6">
    <location>
        <begin position="367"/>
        <end position="389"/>
    </location>
</feature>
<evidence type="ECO:0000313" key="8">
    <source>
        <dbReference type="Proteomes" id="UP000618943"/>
    </source>
</evidence>
<dbReference type="InterPro" id="IPR036259">
    <property type="entry name" value="MFS_trans_sf"/>
</dbReference>
<keyword evidence="4 6" id="KW-1133">Transmembrane helix</keyword>
<evidence type="ECO:0000256" key="3">
    <source>
        <dbReference type="ARBA" id="ARBA00022692"/>
    </source>
</evidence>
<keyword evidence="8" id="KW-1185">Reference proteome</keyword>
<evidence type="ECO:0000256" key="2">
    <source>
        <dbReference type="ARBA" id="ARBA00022475"/>
    </source>
</evidence>
<dbReference type="Gene3D" id="1.20.1250.20">
    <property type="entry name" value="MFS general substrate transporter like domains"/>
    <property type="match status" value="1"/>
</dbReference>
<feature type="transmembrane region" description="Helical" evidence="6">
    <location>
        <begin position="395"/>
        <end position="413"/>
    </location>
</feature>
<feature type="transmembrane region" description="Helical" evidence="6">
    <location>
        <begin position="21"/>
        <end position="49"/>
    </location>
</feature>
<feature type="transmembrane region" description="Helical" evidence="6">
    <location>
        <begin position="114"/>
        <end position="135"/>
    </location>
</feature>
<dbReference type="InterPro" id="IPR011701">
    <property type="entry name" value="MFS"/>
</dbReference>
<feature type="transmembrane region" description="Helical" evidence="6">
    <location>
        <begin position="88"/>
        <end position="108"/>
    </location>
</feature>
<keyword evidence="3 6" id="KW-0812">Transmembrane</keyword>
<evidence type="ECO:0000256" key="1">
    <source>
        <dbReference type="ARBA" id="ARBA00004651"/>
    </source>
</evidence>
<proteinExistence type="predicted"/>
<keyword evidence="5 6" id="KW-0472">Membrane</keyword>
<dbReference type="Pfam" id="PF07690">
    <property type="entry name" value="MFS_1"/>
    <property type="match status" value="1"/>
</dbReference>
<feature type="transmembrane region" description="Helical" evidence="6">
    <location>
        <begin position="155"/>
        <end position="175"/>
    </location>
</feature>
<evidence type="ECO:0000256" key="4">
    <source>
        <dbReference type="ARBA" id="ARBA00022989"/>
    </source>
</evidence>
<feature type="transmembrane region" description="Helical" evidence="6">
    <location>
        <begin position="299"/>
        <end position="318"/>
    </location>
</feature>
<protein>
    <submittedName>
        <fullName evidence="7">MFS transporter</fullName>
    </submittedName>
</protein>
<name>A0ABS1H470_9BACL</name>
<dbReference type="Proteomes" id="UP000618943">
    <property type="component" value="Unassembled WGS sequence"/>
</dbReference>
<dbReference type="CDD" id="cd06173">
    <property type="entry name" value="MFS_MefA_like"/>
    <property type="match status" value="1"/>
</dbReference>
<comment type="subcellular location">
    <subcellularLocation>
        <location evidence="1">Cell membrane</location>
        <topology evidence="1">Multi-pass membrane protein</topology>
    </subcellularLocation>
</comment>